<evidence type="ECO:0000313" key="3">
    <source>
        <dbReference type="Proteomes" id="UP000009046"/>
    </source>
</evidence>
<dbReference type="Proteomes" id="UP000009046">
    <property type="component" value="Unassembled WGS sequence"/>
</dbReference>
<reference evidence="1" key="2">
    <citation type="submission" date="2007-04" db="EMBL/GenBank/DDBJ databases">
        <title>The genome of the human body louse.</title>
        <authorList>
            <consortium name="The Human Body Louse Genome Consortium"/>
            <person name="Kirkness E."/>
            <person name="Walenz B."/>
            <person name="Hass B."/>
            <person name="Bruggner R."/>
            <person name="Strausberg R."/>
        </authorList>
    </citation>
    <scope>NUCLEOTIDE SEQUENCE</scope>
    <source>
        <strain evidence="1">USDA</strain>
    </source>
</reference>
<dbReference type="OrthoDB" id="6627073at2759"/>
<dbReference type="GeneID" id="8229873"/>
<dbReference type="InParanoid" id="E0VIH7"/>
<name>E0VIH7_PEDHC</name>
<dbReference type="EMBL" id="AAZO01002655">
    <property type="status" value="NOT_ANNOTATED_CDS"/>
    <property type="molecule type" value="Genomic_DNA"/>
</dbReference>
<proteinExistence type="predicted"/>
<keyword evidence="3" id="KW-1185">Reference proteome</keyword>
<dbReference type="HOGENOM" id="CLU_2674068_0_0_1"/>
<organism>
    <name type="scientific">Pediculus humanus subsp. corporis</name>
    <name type="common">Body louse</name>
    <dbReference type="NCBI Taxonomy" id="121224"/>
    <lineage>
        <taxon>Eukaryota</taxon>
        <taxon>Metazoa</taxon>
        <taxon>Ecdysozoa</taxon>
        <taxon>Arthropoda</taxon>
        <taxon>Hexapoda</taxon>
        <taxon>Insecta</taxon>
        <taxon>Pterygota</taxon>
        <taxon>Neoptera</taxon>
        <taxon>Paraneoptera</taxon>
        <taxon>Psocodea</taxon>
        <taxon>Troctomorpha</taxon>
        <taxon>Phthiraptera</taxon>
        <taxon>Anoplura</taxon>
        <taxon>Pediculidae</taxon>
        <taxon>Pediculus</taxon>
    </lineage>
</organism>
<evidence type="ECO:0000313" key="2">
    <source>
        <dbReference type="EnsemblMetazoa" id="PHUM227900-PA"/>
    </source>
</evidence>
<dbReference type="AlphaFoldDB" id="E0VIH7"/>
<reference evidence="2" key="3">
    <citation type="submission" date="2021-02" db="UniProtKB">
        <authorList>
            <consortium name="EnsemblMetazoa"/>
        </authorList>
    </citation>
    <scope>IDENTIFICATION</scope>
    <source>
        <strain evidence="2">USDA</strain>
    </source>
</reference>
<dbReference type="CTD" id="8229873"/>
<gene>
    <name evidence="2" type="primary">8229873</name>
    <name evidence="1" type="ORF">Phum_PHUM227900</name>
</gene>
<accession>E0VIH7</accession>
<sequence length="75" mass="8750">MSTQSYYKERLGFDQTEWNDGISTPVYEANLTKSKGLWQFFIKATSGLLDCRKKASSESTIQEEPEVQYYTLRRV</sequence>
<reference evidence="1" key="1">
    <citation type="submission" date="2007-04" db="EMBL/GenBank/DDBJ databases">
        <title>Annotation of Pediculus humanus corporis strain USDA.</title>
        <authorList>
            <person name="Kirkness E."/>
            <person name="Hannick L."/>
            <person name="Hass B."/>
            <person name="Bruggner R."/>
            <person name="Lawson D."/>
            <person name="Bidwell S."/>
            <person name="Joardar V."/>
            <person name="Caler E."/>
            <person name="Walenz B."/>
            <person name="Inman J."/>
            <person name="Schobel S."/>
            <person name="Galinsky K."/>
            <person name="Amedeo P."/>
            <person name="Strausberg R."/>
        </authorList>
    </citation>
    <scope>NUCLEOTIDE SEQUENCE</scope>
    <source>
        <strain evidence="1">USDA</strain>
    </source>
</reference>
<dbReference type="KEGG" id="phu:Phum_PHUM227900"/>
<dbReference type="EnsemblMetazoa" id="PHUM227900-RA">
    <property type="protein sequence ID" value="PHUM227900-PA"/>
    <property type="gene ID" value="PHUM227900"/>
</dbReference>
<protein>
    <submittedName>
        <fullName evidence="1">Predicted protein</fullName>
    </submittedName>
</protein>
<dbReference type="RefSeq" id="XP_002425921.1">
    <property type="nucleotide sequence ID" value="XM_002425876.1"/>
</dbReference>
<dbReference type="EMBL" id="DS235200">
    <property type="protein sequence ID" value="EEB13183.1"/>
    <property type="molecule type" value="Genomic_DNA"/>
</dbReference>
<evidence type="ECO:0000313" key="1">
    <source>
        <dbReference type="EMBL" id="EEB13183.1"/>
    </source>
</evidence>
<dbReference type="VEuPathDB" id="VectorBase:PHUM227900"/>